<dbReference type="AlphaFoldDB" id="A0A4W5MUZ8"/>
<keyword evidence="9" id="KW-1185">Reference proteome</keyword>
<organism evidence="8 9">
    <name type="scientific">Hucho hucho</name>
    <name type="common">huchen</name>
    <dbReference type="NCBI Taxonomy" id="62062"/>
    <lineage>
        <taxon>Eukaryota</taxon>
        <taxon>Metazoa</taxon>
        <taxon>Chordata</taxon>
        <taxon>Craniata</taxon>
        <taxon>Vertebrata</taxon>
        <taxon>Euteleostomi</taxon>
        <taxon>Actinopterygii</taxon>
        <taxon>Neopterygii</taxon>
        <taxon>Teleostei</taxon>
        <taxon>Protacanthopterygii</taxon>
        <taxon>Salmoniformes</taxon>
        <taxon>Salmonidae</taxon>
        <taxon>Salmoninae</taxon>
        <taxon>Hucho</taxon>
    </lineage>
</organism>
<comment type="subcellular location">
    <subcellularLocation>
        <location evidence="1">Membrane</location>
        <topology evidence="1">Multi-pass membrane protein</topology>
    </subcellularLocation>
</comment>
<keyword evidence="2 7" id="KW-0812">Transmembrane</keyword>
<reference evidence="9" key="1">
    <citation type="submission" date="2018-06" db="EMBL/GenBank/DDBJ databases">
        <title>Genome assembly of Danube salmon.</title>
        <authorList>
            <person name="Macqueen D.J."/>
            <person name="Gundappa M.K."/>
        </authorList>
    </citation>
    <scope>NUCLEOTIDE SEQUENCE [LARGE SCALE GENOMIC DNA]</scope>
</reference>
<dbReference type="PANTHER" id="PTHR31056:SF1">
    <property type="entry name" value="TRANSMEMBRANE PROTEIN 179B"/>
    <property type="match status" value="1"/>
</dbReference>
<evidence type="ECO:0000256" key="3">
    <source>
        <dbReference type="ARBA" id="ARBA00022989"/>
    </source>
</evidence>
<dbReference type="InterPro" id="IPR029776">
    <property type="entry name" value="TMEM179B"/>
</dbReference>
<feature type="transmembrane region" description="Helical" evidence="7">
    <location>
        <begin position="125"/>
        <end position="146"/>
    </location>
</feature>
<comment type="similarity">
    <text evidence="5">Belongs to the TMEM179 family.</text>
</comment>
<dbReference type="Pfam" id="PF26158">
    <property type="entry name" value="Claudin_TMEM179-179B"/>
    <property type="match status" value="1"/>
</dbReference>
<dbReference type="Ensembl" id="ENSHHUT00000042836.1">
    <property type="protein sequence ID" value="ENSHHUP00000041250.1"/>
    <property type="gene ID" value="ENSHHUG00000025478.1"/>
</dbReference>
<dbReference type="PANTHER" id="PTHR31056">
    <property type="entry name" value="TRANSMEMBRANE PROTEIN 179B"/>
    <property type="match status" value="1"/>
</dbReference>
<evidence type="ECO:0000256" key="2">
    <source>
        <dbReference type="ARBA" id="ARBA00022692"/>
    </source>
</evidence>
<evidence type="ECO:0000313" key="8">
    <source>
        <dbReference type="Ensembl" id="ENSHHUP00000041250.1"/>
    </source>
</evidence>
<feature type="transmembrane region" description="Helical" evidence="7">
    <location>
        <begin position="80"/>
        <end position="99"/>
    </location>
</feature>
<name>A0A4W5MUZ8_9TELE</name>
<proteinExistence type="inferred from homology"/>
<keyword evidence="3 7" id="KW-1133">Transmembrane helix</keyword>
<evidence type="ECO:0000313" key="9">
    <source>
        <dbReference type="Proteomes" id="UP000314982"/>
    </source>
</evidence>
<feature type="region of interest" description="Disordered" evidence="6">
    <location>
        <begin position="152"/>
        <end position="171"/>
    </location>
</feature>
<dbReference type="GeneTree" id="ENSGT00510000048151"/>
<evidence type="ECO:0000256" key="5">
    <source>
        <dbReference type="ARBA" id="ARBA00093776"/>
    </source>
</evidence>
<reference evidence="8" key="2">
    <citation type="submission" date="2025-08" db="UniProtKB">
        <authorList>
            <consortium name="Ensembl"/>
        </authorList>
    </citation>
    <scope>IDENTIFICATION</scope>
</reference>
<reference evidence="8" key="3">
    <citation type="submission" date="2025-09" db="UniProtKB">
        <authorList>
            <consortium name="Ensembl"/>
        </authorList>
    </citation>
    <scope>IDENTIFICATION</scope>
</reference>
<evidence type="ECO:0000256" key="1">
    <source>
        <dbReference type="ARBA" id="ARBA00004141"/>
    </source>
</evidence>
<sequence>MALPWLLVLEFVLYAGCFICGIMFAAPLTITQGHFTGQCILYGTSPSHPSLCYFVSAISVSVAIYWFYTRKDWLNVTLGVRVKILFFLAVSGTASLSALHNVPSITSRDEADHKTWVSPYDRNQFHTGCLWVNVFFWVLIGAVVFVQKHQGLGSGSEWSTSETEPFFHQPV</sequence>
<accession>A0A4W5MUZ8</accession>
<protein>
    <submittedName>
        <fullName evidence="8">Transmembrane protein 179Bb</fullName>
    </submittedName>
</protein>
<feature type="transmembrane region" description="Helical" evidence="7">
    <location>
        <begin position="7"/>
        <end position="30"/>
    </location>
</feature>
<dbReference type="Proteomes" id="UP000314982">
    <property type="component" value="Unassembled WGS sequence"/>
</dbReference>
<feature type="transmembrane region" description="Helical" evidence="7">
    <location>
        <begin position="50"/>
        <end position="68"/>
    </location>
</feature>
<dbReference type="STRING" id="62062.ENSHHUP00000041250"/>
<evidence type="ECO:0000256" key="4">
    <source>
        <dbReference type="ARBA" id="ARBA00023136"/>
    </source>
</evidence>
<evidence type="ECO:0000256" key="7">
    <source>
        <dbReference type="SAM" id="Phobius"/>
    </source>
</evidence>
<evidence type="ECO:0000256" key="6">
    <source>
        <dbReference type="SAM" id="MobiDB-lite"/>
    </source>
</evidence>
<feature type="compositionally biased region" description="Low complexity" evidence="6">
    <location>
        <begin position="155"/>
        <end position="164"/>
    </location>
</feature>
<keyword evidence="4 7" id="KW-0472">Membrane</keyword>
<dbReference type="InterPro" id="IPR059010">
    <property type="entry name" value="TMEM179-179B"/>
</dbReference>